<dbReference type="AlphaFoldDB" id="A0A0F7SNG3"/>
<protein>
    <submittedName>
        <fullName evidence="2">Uncharacterized protein</fullName>
    </submittedName>
</protein>
<feature type="region of interest" description="Disordered" evidence="1">
    <location>
        <begin position="177"/>
        <end position="201"/>
    </location>
</feature>
<name>A0A0F7SNG3_PHARH</name>
<feature type="region of interest" description="Disordered" evidence="1">
    <location>
        <begin position="434"/>
        <end position="453"/>
    </location>
</feature>
<feature type="compositionally biased region" description="Low complexity" evidence="1">
    <location>
        <begin position="436"/>
        <end position="453"/>
    </location>
</feature>
<evidence type="ECO:0000313" key="2">
    <source>
        <dbReference type="EMBL" id="CDZ98627.1"/>
    </source>
</evidence>
<evidence type="ECO:0000256" key="1">
    <source>
        <dbReference type="SAM" id="MobiDB-lite"/>
    </source>
</evidence>
<proteinExistence type="predicted"/>
<feature type="compositionally biased region" description="Polar residues" evidence="1">
    <location>
        <begin position="189"/>
        <end position="201"/>
    </location>
</feature>
<accession>A0A0F7SNG3</accession>
<organism evidence="2">
    <name type="scientific">Phaffia rhodozyma</name>
    <name type="common">Yeast</name>
    <name type="synonym">Xanthophyllomyces dendrorhous</name>
    <dbReference type="NCBI Taxonomy" id="264483"/>
    <lineage>
        <taxon>Eukaryota</taxon>
        <taxon>Fungi</taxon>
        <taxon>Dikarya</taxon>
        <taxon>Basidiomycota</taxon>
        <taxon>Agaricomycotina</taxon>
        <taxon>Tremellomycetes</taxon>
        <taxon>Cystofilobasidiales</taxon>
        <taxon>Mrakiaceae</taxon>
        <taxon>Phaffia</taxon>
    </lineage>
</organism>
<reference evidence="2" key="1">
    <citation type="submission" date="2014-08" db="EMBL/GenBank/DDBJ databases">
        <authorList>
            <person name="Sharma Rahul"/>
            <person name="Thines Marco"/>
        </authorList>
    </citation>
    <scope>NUCLEOTIDE SEQUENCE</scope>
</reference>
<dbReference type="EMBL" id="LN483345">
    <property type="protein sequence ID" value="CDZ98627.1"/>
    <property type="molecule type" value="Genomic_DNA"/>
</dbReference>
<sequence length="1043" mass="112753">MVVNETVNSFHASPYGIPRQHSTLAVSSQNVSVFPSTAHLPSLKAYPLSSGPSSSSSCSKGSSRTNGIFDLPLPPFPLPHSSPTNISFSPNSRHLLAFFPLLPSPDSSSKSIDFPLVPSGQTLCEDTGGTLALWDVKGRGRKKEDWSVREWWALGSGEEVVDFLWLGGDRQWTVASPSSMNSIKKENESVGSSSTINHPHLSTTNISSSSFYRLPYAGPPTFPMTSHLASSSSLPPPPTFLILTCTHSIVLYHPHQQQSQLRFLKCKIDAHTVSVWGAADDGNFSGLDGAGSASNSGTAEGRRRRVRRGRLWIRGEDTSIYLATHSTLLPSHQESTSLSTQPSTANLLSGLGLDLSIPGLENPSTRGAVDEMGDGSIPNPIPPLDAPLEHKGSIGEADQKPTDERWIDLVEIRVDLLGEEASVTSKLLPRVLFDASDPSQPPTSSSSTNVQSNDSGLILSSSFILTHIAFTDPESGSSPIPYETPELNPNRAFKLLSVFLDPTETDMHEGFPSEDGSSIHIWDIEKKEIESSDTFLSFSNASSKGPGSGDQSGATAVYSMSRSFQGATIIAFEPIIGLNEPVALMTVIDTDSGDSHSTETVGLSRGINLRDLSDHPGWSPIQIRSKAGRLAFPVSVAYTANRALLVTLPQTSFLEAQPSLSFHLCTGSHPPALSPDPEKSSQMKDELIDSLASRLALSLYRRSGPEDLVRLIVGLGSSITPKGKKRFREDSASGDRSEFVLDVLVRVWVLLSLDELSERGGGPAGKLGDSTWLLPLIEVQVELYRAAADDRYMLAQQVLDLAECNAEFIRELITGTDGSKDSWPIQHTWAMVGRVKSALELVDQVYFDHVVDHSWTEWNRTADVQNPPSRSILMFLHPTLRSLLLSILTQLCRFTEFIQSLPPVVYHYPNPSKSFSTTAPTVAAGENLLSGDSEGDCETLVTEVIKVALRNLLYNSAIGRNLSQVLEALESMEGGLAEDTPPDQSDPILLSLSIEPSLETKARAISASIAKLPADVCSKLSFFLSSPLVDFQPSTSPLNRATV</sequence>